<name>A0AC60W2P7_9ARCH</name>
<sequence>PHAIDDEMFKLSVNALGSEEMANFAIKELLPPLTSNQIKEATDVILQNFENFKKEKIK</sequence>
<dbReference type="Proteomes" id="UP000526786">
    <property type="component" value="Unassembled WGS sequence"/>
</dbReference>
<comment type="caution">
    <text evidence="1">The sequence shown here is derived from an EMBL/GenBank/DDBJ whole genome shotgun (WGS) entry which is preliminary data.</text>
</comment>
<protein>
    <submittedName>
        <fullName evidence="1">Metallophosphoesterase</fullName>
    </submittedName>
</protein>
<proteinExistence type="predicted"/>
<dbReference type="EMBL" id="JACENC010000127">
    <property type="protein sequence ID" value="MBA4453932.1"/>
    <property type="molecule type" value="Genomic_DNA"/>
</dbReference>
<evidence type="ECO:0000313" key="1">
    <source>
        <dbReference type="EMBL" id="MBA4453932.1"/>
    </source>
</evidence>
<gene>
    <name evidence="1" type="ORF">H2B05_03205</name>
</gene>
<organism evidence="1 2">
    <name type="scientific">Candidatus Nitrosomaritimum aestuariumsis</name>
    <dbReference type="NCBI Taxonomy" id="3342354"/>
    <lineage>
        <taxon>Archaea</taxon>
        <taxon>Nitrososphaerota</taxon>
        <taxon>Nitrososphaeria</taxon>
        <taxon>Nitrosopumilales</taxon>
        <taxon>Nitrosopumilaceae</taxon>
        <taxon>Candidatus Nitrosomaritimum</taxon>
    </lineage>
</organism>
<feature type="non-terminal residue" evidence="1">
    <location>
        <position position="1"/>
    </location>
</feature>
<accession>A0AC60W2P7</accession>
<evidence type="ECO:0000313" key="2">
    <source>
        <dbReference type="Proteomes" id="UP000526786"/>
    </source>
</evidence>
<reference evidence="1 2" key="1">
    <citation type="journal article" date="2020" name="Appl. Environ. Microbiol.">
        <title>Genomic Characteristics of a Novel Species of Ammonia-Oxidizing Archaea from the Jiulong River Estuary.</title>
        <authorList>
            <person name="Zou D."/>
            <person name="Wan R."/>
            <person name="Han L."/>
            <person name="Xu M.N."/>
            <person name="Liu Y."/>
            <person name="Liu H."/>
            <person name="Kao S.J."/>
            <person name="Li M."/>
        </authorList>
    </citation>
    <scope>NUCLEOTIDE SEQUENCE [LARGE SCALE GENOMIC DNA]</scope>
    <source>
        <strain evidence="1">W2bin3</strain>
    </source>
</reference>